<feature type="domain" description="ANTAR" evidence="2">
    <location>
        <begin position="79"/>
        <end position="140"/>
    </location>
</feature>
<keyword evidence="4" id="KW-1185">Reference proteome</keyword>
<proteinExistence type="predicted"/>
<dbReference type="InterPro" id="IPR005561">
    <property type="entry name" value="ANTAR"/>
</dbReference>
<protein>
    <recommendedName>
        <fullName evidence="2">ANTAR domain-containing protein</fullName>
    </recommendedName>
</protein>
<reference evidence="3 4" key="1">
    <citation type="journal article" date="2019" name="Int. J. Syst. Evol. Microbiol.">
        <title>The Global Catalogue of Microorganisms (GCM) 10K type strain sequencing project: providing services to taxonomists for standard genome sequencing and annotation.</title>
        <authorList>
            <consortium name="The Broad Institute Genomics Platform"/>
            <consortium name="The Broad Institute Genome Sequencing Center for Infectious Disease"/>
            <person name="Wu L."/>
            <person name="Ma J."/>
        </authorList>
    </citation>
    <scope>NUCLEOTIDE SEQUENCE [LARGE SCALE GENOMIC DNA]</scope>
    <source>
        <strain evidence="3 4">JCM 9088</strain>
    </source>
</reference>
<dbReference type="PROSITE" id="PS50921">
    <property type="entry name" value="ANTAR"/>
    <property type="match status" value="1"/>
</dbReference>
<evidence type="ECO:0000313" key="3">
    <source>
        <dbReference type="EMBL" id="GAA2945181.1"/>
    </source>
</evidence>
<dbReference type="Gene3D" id="1.10.10.10">
    <property type="entry name" value="Winged helix-like DNA-binding domain superfamily/Winged helix DNA-binding domain"/>
    <property type="match status" value="1"/>
</dbReference>
<name>A0ABN3X9Y6_9ACTN</name>
<comment type="caution">
    <text evidence="3">The sequence shown here is derived from an EMBL/GenBank/DDBJ whole genome shotgun (WGS) entry which is preliminary data.</text>
</comment>
<organism evidence="3 4">
    <name type="scientific">Streptomyces enissocaesilis</name>
    <dbReference type="NCBI Taxonomy" id="332589"/>
    <lineage>
        <taxon>Bacteria</taxon>
        <taxon>Bacillati</taxon>
        <taxon>Actinomycetota</taxon>
        <taxon>Actinomycetes</taxon>
        <taxon>Kitasatosporales</taxon>
        <taxon>Streptomycetaceae</taxon>
        <taxon>Streptomyces</taxon>
        <taxon>Streptomyces rochei group</taxon>
    </lineage>
</organism>
<dbReference type="InterPro" id="IPR036388">
    <property type="entry name" value="WH-like_DNA-bd_sf"/>
</dbReference>
<dbReference type="Pfam" id="PF03861">
    <property type="entry name" value="ANTAR"/>
    <property type="match status" value="1"/>
</dbReference>
<feature type="region of interest" description="Disordered" evidence="1">
    <location>
        <begin position="1"/>
        <end position="32"/>
    </location>
</feature>
<gene>
    <name evidence="3" type="ORF">GCM10010446_33110</name>
</gene>
<dbReference type="SMART" id="SM01012">
    <property type="entry name" value="ANTAR"/>
    <property type="match status" value="1"/>
</dbReference>
<sequence length="175" mass="18655">MTTNDNRTIIADSEAPVHREDDRSRQASEADGFRAAQAAQVVQAARTVQLVQTAPETVRPAVPGPIPVPVSGEPVLKKELGRSRQPPPLPLPLETRPVIGIARGIVMTLGGCTHEEAFQVLMDVSRHTNIELREIAQRLVDSVDGPPPSGPLRTALHNALERLAPPPPGTGGTAF</sequence>
<dbReference type="EMBL" id="BAAAUD010000034">
    <property type="protein sequence ID" value="GAA2945181.1"/>
    <property type="molecule type" value="Genomic_DNA"/>
</dbReference>
<evidence type="ECO:0000259" key="2">
    <source>
        <dbReference type="PROSITE" id="PS50921"/>
    </source>
</evidence>
<evidence type="ECO:0000256" key="1">
    <source>
        <dbReference type="SAM" id="MobiDB-lite"/>
    </source>
</evidence>
<dbReference type="Proteomes" id="UP001500403">
    <property type="component" value="Unassembled WGS sequence"/>
</dbReference>
<dbReference type="RefSeq" id="WP_344495765.1">
    <property type="nucleotide sequence ID" value="NZ_BAAAUD010000034.1"/>
</dbReference>
<feature type="compositionally biased region" description="Basic and acidic residues" evidence="1">
    <location>
        <begin position="15"/>
        <end position="32"/>
    </location>
</feature>
<evidence type="ECO:0000313" key="4">
    <source>
        <dbReference type="Proteomes" id="UP001500403"/>
    </source>
</evidence>
<accession>A0ABN3X9Y6</accession>